<evidence type="ECO:0000313" key="2">
    <source>
        <dbReference type="Proteomes" id="UP000886653"/>
    </source>
</evidence>
<keyword evidence="2" id="KW-1185">Reference proteome</keyword>
<comment type="caution">
    <text evidence="1">The sequence shown here is derived from an EMBL/GenBank/DDBJ whole genome shotgun (WGS) entry which is preliminary data.</text>
</comment>
<protein>
    <submittedName>
        <fullName evidence="1">Uncharacterized protein</fullName>
    </submittedName>
</protein>
<accession>A0A9P6NC70</accession>
<organism evidence="1 2">
    <name type="scientific">Cronartium quercuum f. sp. fusiforme G11</name>
    <dbReference type="NCBI Taxonomy" id="708437"/>
    <lineage>
        <taxon>Eukaryota</taxon>
        <taxon>Fungi</taxon>
        <taxon>Dikarya</taxon>
        <taxon>Basidiomycota</taxon>
        <taxon>Pucciniomycotina</taxon>
        <taxon>Pucciniomycetes</taxon>
        <taxon>Pucciniales</taxon>
        <taxon>Coleosporiaceae</taxon>
        <taxon>Cronartium</taxon>
    </lineage>
</organism>
<gene>
    <name evidence="1" type="ORF">CROQUDRAFT_48821</name>
</gene>
<dbReference type="EMBL" id="MU167319">
    <property type="protein sequence ID" value="KAG0143429.1"/>
    <property type="molecule type" value="Genomic_DNA"/>
</dbReference>
<name>A0A9P6NC70_9BASI</name>
<dbReference type="AlphaFoldDB" id="A0A9P6NC70"/>
<dbReference type="OrthoDB" id="3039677at2759"/>
<evidence type="ECO:0000313" key="1">
    <source>
        <dbReference type="EMBL" id="KAG0143429.1"/>
    </source>
</evidence>
<dbReference type="Proteomes" id="UP000886653">
    <property type="component" value="Unassembled WGS sequence"/>
</dbReference>
<sequence>MNLFRSTLTEVVLPTAVGCIPSQLGMAKCGKLKASQWYVLFVYVIPLIVGDIFLSDIETINHTSNRGLIMDNIACLVQCTHIVNSRNLRPIHAKRFEDSYRKYNKTSKKIFADLSINPNHHYVLHIPEQLKLWGPLGEVAEFTGKRMIAKLCREMEETVLKRLVQMQRLEAETGFSDLIKDTNNSSKTKPKGRTVLVDNSMYNSVLAYVQDSMPDVHHHRRVPNPTHAYILQPDMLIRASCLCQQKIRVAVTAPNDCVCFKLQGKIGYGFIQDILTVTIPGREKLDLLRVEKVENMFCKDSKRGSQVFCYWLYQMKTVIGKIVPGELEIVLTSAVKSVAAYRQMPKGMYGLESGGVMIIPVNHLSVLEINLETMQPQTSVN</sequence>
<reference evidence="1" key="1">
    <citation type="submission" date="2013-11" db="EMBL/GenBank/DDBJ databases">
        <title>Genome sequence of the fusiform rust pathogen reveals effectors for host alternation and coevolution with pine.</title>
        <authorList>
            <consortium name="DOE Joint Genome Institute"/>
            <person name="Smith K."/>
            <person name="Pendleton A."/>
            <person name="Kubisiak T."/>
            <person name="Anderson C."/>
            <person name="Salamov A."/>
            <person name="Aerts A."/>
            <person name="Riley R."/>
            <person name="Clum A."/>
            <person name="Lindquist E."/>
            <person name="Ence D."/>
            <person name="Campbell M."/>
            <person name="Kronenberg Z."/>
            <person name="Feau N."/>
            <person name="Dhillon B."/>
            <person name="Hamelin R."/>
            <person name="Burleigh J."/>
            <person name="Smith J."/>
            <person name="Yandell M."/>
            <person name="Nelson C."/>
            <person name="Grigoriev I."/>
            <person name="Davis J."/>
        </authorList>
    </citation>
    <scope>NUCLEOTIDE SEQUENCE</scope>
    <source>
        <strain evidence="1">G11</strain>
    </source>
</reference>
<proteinExistence type="predicted"/>